<feature type="compositionally biased region" description="Low complexity" evidence="1">
    <location>
        <begin position="461"/>
        <end position="470"/>
    </location>
</feature>
<feature type="compositionally biased region" description="Polar residues" evidence="1">
    <location>
        <begin position="442"/>
        <end position="452"/>
    </location>
</feature>
<comment type="caution">
    <text evidence="3">The sequence shown here is derived from an EMBL/GenBank/DDBJ whole genome shotgun (WGS) entry which is preliminary data.</text>
</comment>
<keyword evidence="2" id="KW-0472">Membrane</keyword>
<feature type="region of interest" description="Disordered" evidence="1">
    <location>
        <begin position="390"/>
        <end position="474"/>
    </location>
</feature>
<name>A0ABQ8F9F5_9FUNG</name>
<sequence>MTAGQLLVDGYDAAIAMKRMLDSCYIQKRSSTMLSLLLSPSWRQLLMLSVLPVVTAQTLNTTIPTTTGSGTGGGGGALSLPPPPQSCMVDTNCPPSAPQCLNNVCTIAAANPAAAAATTSSHSAFPSGQSMIDAASNLVLGTGGGSPSSSIRPAPAAADSTSSPSARGCSQCNLPSMCINNVCQTPFTSSFFTLPVILIFIAVGLVVCGCGACLICFFFKCCCCAARSGAKAGSRIALGSVKGQSGDNDSIEARSRKGFRTYHGGGATTPATGSHKPIDILSSEPAYTTSAHYPYANGSRGKGPAPLPVNYQRPQDLFHLVEEVVETVPIPLQKQKPSIQDQSILQQQQQQQQYQQQQQQQQHAQQQYNLHQQQQYEQQQQQQYEQQQQQQQYEQQQQHRLHSQPFQQHDPGLISVPIYDNQVMPGPPMPSSHPYYDRHQLPSANTPFSPTSPLAYPYNAQQQQQQQQQQPNMPPMFNTNLPPAVQSAGPVMSEMFDPPSTVGFFAFWDKFGWFHQGYTDKYGVIHGGVFDDEGRFHFGKMGENDPVIVQPGMMAKPDNGQGDESNDVQTLASSNVSKHGFATATRDPYRDMDDYVLPTADRHEKSLHSPTWRGHDHEGGGGGRADLTLGADLTFSAAMESQATDSRGVSILDPSLLSPTYFHPAGLSGPTSLAGIPVYLKHSRDATFDSLAPQVSLREPSMTHGSGGGGGGSGLLGKDMMDEPDGFMNATRGKRTETMNRSLLTQTVGSMDVFQDHSHTGTGNDESLVHADDVR</sequence>
<evidence type="ECO:0000256" key="2">
    <source>
        <dbReference type="SAM" id="Phobius"/>
    </source>
</evidence>
<feature type="region of interest" description="Disordered" evidence="1">
    <location>
        <begin position="143"/>
        <end position="164"/>
    </location>
</feature>
<keyword evidence="2" id="KW-1133">Transmembrane helix</keyword>
<dbReference type="EMBL" id="JAFCIX010000361">
    <property type="protein sequence ID" value="KAH6593084.1"/>
    <property type="molecule type" value="Genomic_DNA"/>
</dbReference>
<evidence type="ECO:0000313" key="4">
    <source>
        <dbReference type="Proteomes" id="UP001648503"/>
    </source>
</evidence>
<organism evidence="3 4">
    <name type="scientific">Batrachochytrium salamandrivorans</name>
    <dbReference type="NCBI Taxonomy" id="1357716"/>
    <lineage>
        <taxon>Eukaryota</taxon>
        <taxon>Fungi</taxon>
        <taxon>Fungi incertae sedis</taxon>
        <taxon>Chytridiomycota</taxon>
        <taxon>Chytridiomycota incertae sedis</taxon>
        <taxon>Chytridiomycetes</taxon>
        <taxon>Rhizophydiales</taxon>
        <taxon>Rhizophydiales incertae sedis</taxon>
        <taxon>Batrachochytrium</taxon>
    </lineage>
</organism>
<protein>
    <submittedName>
        <fullName evidence="3">Uncharacterized protein</fullName>
    </submittedName>
</protein>
<feature type="compositionally biased region" description="Low complexity" evidence="1">
    <location>
        <begin position="147"/>
        <end position="164"/>
    </location>
</feature>
<feature type="region of interest" description="Disordered" evidence="1">
    <location>
        <begin position="756"/>
        <end position="775"/>
    </location>
</feature>
<accession>A0ABQ8F9F5</accession>
<proteinExistence type="predicted"/>
<evidence type="ECO:0000313" key="3">
    <source>
        <dbReference type="EMBL" id="KAH6593084.1"/>
    </source>
</evidence>
<dbReference type="Proteomes" id="UP001648503">
    <property type="component" value="Unassembled WGS sequence"/>
</dbReference>
<reference evidence="3 4" key="1">
    <citation type="submission" date="2021-02" db="EMBL/GenBank/DDBJ databases">
        <title>Variation within the Batrachochytrium salamandrivorans European outbreak.</title>
        <authorList>
            <person name="Kelly M."/>
            <person name="Pasmans F."/>
            <person name="Shea T.P."/>
            <person name="Munoz J.F."/>
            <person name="Carranza S."/>
            <person name="Cuomo C.A."/>
            <person name="Martel A."/>
        </authorList>
    </citation>
    <scope>NUCLEOTIDE SEQUENCE [LARGE SCALE GENOMIC DNA]</scope>
    <source>
        <strain evidence="3 4">AMFP18/2</strain>
    </source>
</reference>
<gene>
    <name evidence="3" type="ORF">BASA50_007605</name>
</gene>
<evidence type="ECO:0000256" key="1">
    <source>
        <dbReference type="SAM" id="MobiDB-lite"/>
    </source>
</evidence>
<keyword evidence="2" id="KW-0812">Transmembrane</keyword>
<keyword evidence="4" id="KW-1185">Reference proteome</keyword>
<feature type="transmembrane region" description="Helical" evidence="2">
    <location>
        <begin position="196"/>
        <end position="220"/>
    </location>
</feature>
<feature type="region of interest" description="Disordered" evidence="1">
    <location>
        <begin position="255"/>
        <end position="279"/>
    </location>
</feature>